<feature type="transmembrane region" description="Helical" evidence="8">
    <location>
        <begin position="411"/>
        <end position="434"/>
    </location>
</feature>
<feature type="transmembrane region" description="Helical" evidence="8">
    <location>
        <begin position="85"/>
        <end position="103"/>
    </location>
</feature>
<dbReference type="PANTHER" id="PTHR11706">
    <property type="entry name" value="SOLUTE CARRIER PROTEIN FAMILY 11 MEMBER"/>
    <property type="match status" value="1"/>
</dbReference>
<dbReference type="GO" id="GO:0005384">
    <property type="term" value="F:manganese ion transmembrane transporter activity"/>
    <property type="evidence" value="ECO:0007669"/>
    <property type="project" value="TreeGrafter"/>
</dbReference>
<dbReference type="SMART" id="SM00028">
    <property type="entry name" value="TPR"/>
    <property type="match status" value="4"/>
</dbReference>
<dbReference type="InterPro" id="IPR018253">
    <property type="entry name" value="DnaJ_domain_CS"/>
</dbReference>
<evidence type="ECO:0000259" key="9">
    <source>
        <dbReference type="PROSITE" id="PS50076"/>
    </source>
</evidence>
<comment type="caution">
    <text evidence="10">The sequence shown here is derived from an EMBL/GenBank/DDBJ whole genome shotgun (WGS) entry which is preliminary data.</text>
</comment>
<evidence type="ECO:0000256" key="1">
    <source>
        <dbReference type="ARBA" id="ARBA00004141"/>
    </source>
</evidence>
<dbReference type="NCBIfam" id="NF037982">
    <property type="entry name" value="Nramp_1"/>
    <property type="match status" value="1"/>
</dbReference>
<dbReference type="AlphaFoldDB" id="A0AAD5XG68"/>
<dbReference type="Pfam" id="PF01566">
    <property type="entry name" value="Nramp"/>
    <property type="match status" value="1"/>
</dbReference>
<feature type="transmembrane region" description="Helical" evidence="8">
    <location>
        <begin position="49"/>
        <end position="65"/>
    </location>
</feature>
<dbReference type="NCBIfam" id="TIGR01197">
    <property type="entry name" value="nramp"/>
    <property type="match status" value="1"/>
</dbReference>
<evidence type="ECO:0000256" key="7">
    <source>
        <dbReference type="SAM" id="MobiDB-lite"/>
    </source>
</evidence>
<feature type="repeat" description="TPR" evidence="5">
    <location>
        <begin position="576"/>
        <end position="609"/>
    </location>
</feature>
<name>A0AAD5XG68_9FUNG</name>
<dbReference type="InterPro" id="IPR036869">
    <property type="entry name" value="J_dom_sf"/>
</dbReference>
<evidence type="ECO:0000256" key="2">
    <source>
        <dbReference type="ARBA" id="ARBA00022692"/>
    </source>
</evidence>
<dbReference type="PRINTS" id="PR00625">
    <property type="entry name" value="JDOMAIN"/>
</dbReference>
<dbReference type="InterPro" id="IPR001046">
    <property type="entry name" value="NRAMP_fam"/>
</dbReference>
<evidence type="ECO:0000313" key="11">
    <source>
        <dbReference type="Proteomes" id="UP001211907"/>
    </source>
</evidence>
<dbReference type="Gene3D" id="1.25.40.10">
    <property type="entry name" value="Tetratricopeptide repeat domain"/>
    <property type="match status" value="3"/>
</dbReference>
<keyword evidence="6" id="KW-0175">Coiled coil</keyword>
<dbReference type="GO" id="GO:0034755">
    <property type="term" value="P:iron ion transmembrane transport"/>
    <property type="evidence" value="ECO:0007669"/>
    <property type="project" value="TreeGrafter"/>
</dbReference>
<feature type="transmembrane region" description="Helical" evidence="8">
    <location>
        <begin position="232"/>
        <end position="250"/>
    </location>
</feature>
<dbReference type="SMART" id="SM00271">
    <property type="entry name" value="DnaJ"/>
    <property type="match status" value="1"/>
</dbReference>
<feature type="coiled-coil region" evidence="6">
    <location>
        <begin position="551"/>
        <end position="586"/>
    </location>
</feature>
<feature type="domain" description="J" evidence="9">
    <location>
        <begin position="991"/>
        <end position="1061"/>
    </location>
</feature>
<evidence type="ECO:0000256" key="6">
    <source>
        <dbReference type="SAM" id="Coils"/>
    </source>
</evidence>
<dbReference type="InterPro" id="IPR019734">
    <property type="entry name" value="TPR_rpt"/>
</dbReference>
<feature type="region of interest" description="Disordered" evidence="7">
    <location>
        <begin position="1"/>
        <end position="37"/>
    </location>
</feature>
<dbReference type="Gene3D" id="1.10.287.110">
    <property type="entry name" value="DnaJ domain"/>
    <property type="match status" value="1"/>
</dbReference>
<evidence type="ECO:0000256" key="8">
    <source>
        <dbReference type="SAM" id="Phobius"/>
    </source>
</evidence>
<feature type="transmembrane region" description="Helical" evidence="8">
    <location>
        <begin position="354"/>
        <end position="374"/>
    </location>
</feature>
<evidence type="ECO:0000256" key="5">
    <source>
        <dbReference type="PROSITE-ProRule" id="PRU00339"/>
    </source>
</evidence>
<dbReference type="PANTHER" id="PTHR11706:SF101">
    <property type="entry name" value="MANGANESE TRANSPORTER SMF1"/>
    <property type="match status" value="1"/>
</dbReference>
<feature type="region of interest" description="Disordered" evidence="7">
    <location>
        <begin position="1102"/>
        <end position="1122"/>
    </location>
</feature>
<gene>
    <name evidence="10" type="ORF">HK100_012071</name>
</gene>
<evidence type="ECO:0000313" key="10">
    <source>
        <dbReference type="EMBL" id="KAJ3122256.1"/>
    </source>
</evidence>
<dbReference type="PROSITE" id="PS00636">
    <property type="entry name" value="DNAJ_1"/>
    <property type="match status" value="1"/>
</dbReference>
<dbReference type="PROSITE" id="PS50005">
    <property type="entry name" value="TPR"/>
    <property type="match status" value="2"/>
</dbReference>
<sequence length="1135" mass="122292">MSTAYRNSETTPLLSPLLQQGPRSPSQLSATSTAAEEESKHPFRFSLSDFLRFVGPGFMVGVGYLDPGNWATDLAAGSQFSYSLLYIILIANIMAVLLQYLCIKLGTVTGLDLAAACRVHFSPAFNIFLFIICELAIIACDLAEVIGTAIALNMLFGLPLVWGVAVTSLDVLVVLYMYGARYVKMYEAAVMTLIGVVACCFLYLLAVSGPAWGQVAWGFIPSTGVFRTEGQLYIAMAIIGATIMPHNLYLHSSLVQHRAHVSSTVLGEITAVSSGLAAVVADSASATELIPNLPQPYVRKSLIPKSLFYSNIDSVVALTIAVLINASILIVAGASFHDPENPKEVADLVDAYHLLNAQLGFVPATLFAIALFCAGQSSTITATMAGQIVTEGFLGDRVVFSAVGQRLGTRMLAIVPAMIAAVWSGEAGMGALIIGSQVVLSFQLPFAIWPLVWITGGGGADVGAGRQRNAMKIQFEVGEAEVEDGESSIVVIDYRNSYWTQRLFEFRLKHGEKMEEQKKKKSLLMLSEDSERDETNAMQVDGDEIDKDDGNEQQEQVVAEEIAEVEDTAEEKAKRAEEYKVQANAQYKTGNYTGAVELYSKAIEIVPLSSTYLANRSAALTMQRKHATALRDCQAALAIDGSQTKVRVRAAKALVFQADTDAALALLADASHDSATKALANEITKIALLLKDAKTALDQAQTQQQTADRDRLLLKALANVESAISLADPQNASLKPSPSSSSKLVLADLGNIAHKWLVLRADILIQLVDLPEASKSIANQILSYDPTNSEALALRAVVLYLNDSHSLDHVVKVLANALTYDPDNKRARVFLKKIKSLEAAKKEGNEAYGAANWELAESKYNAWLQDDTVGGVVRVKVLSNRAMVFSKIGRHTACINDCKAAIDLLTRLSFPSNLNNSSNADPSNSDLASSTHSSLFLKLHLRRADSYLKQESYEDAVRDYTVAAEIKPNDREITNALARAKQAEKAAKRKDYYKILGVDRSADDGAIKKAYRKLALLYHPDKQASLPEEERASCDTKFKEVSEAYSVLSDPQKKQMFDSGMDIDGSSASAGSGGMGNPFGGFGGGMDQEDILRMFMGAQGGSGFGGGQQRRGGNGAGFGNSYGGHSHGGHSFHFG</sequence>
<dbReference type="GO" id="GO:0030026">
    <property type="term" value="P:intracellular manganese ion homeostasis"/>
    <property type="evidence" value="ECO:0007669"/>
    <property type="project" value="TreeGrafter"/>
</dbReference>
<keyword evidence="2 8" id="KW-0812">Transmembrane</keyword>
<protein>
    <recommendedName>
        <fullName evidence="9">J domain-containing protein</fullName>
    </recommendedName>
</protein>
<dbReference type="GO" id="GO:0005886">
    <property type="term" value="C:plasma membrane"/>
    <property type="evidence" value="ECO:0007669"/>
    <property type="project" value="TreeGrafter"/>
</dbReference>
<evidence type="ECO:0000256" key="4">
    <source>
        <dbReference type="ARBA" id="ARBA00023136"/>
    </source>
</evidence>
<accession>A0AAD5XG68</accession>
<evidence type="ECO:0000256" key="3">
    <source>
        <dbReference type="ARBA" id="ARBA00022989"/>
    </source>
</evidence>
<feature type="repeat" description="TPR" evidence="5">
    <location>
        <begin position="937"/>
        <end position="970"/>
    </location>
</feature>
<dbReference type="PRINTS" id="PR00447">
    <property type="entry name" value="NATRESASSCMP"/>
</dbReference>
<proteinExistence type="predicted"/>
<dbReference type="SUPFAM" id="SSF46565">
    <property type="entry name" value="Chaperone J-domain"/>
    <property type="match status" value="1"/>
</dbReference>
<dbReference type="GO" id="GO:0015086">
    <property type="term" value="F:cadmium ion transmembrane transporter activity"/>
    <property type="evidence" value="ECO:0007669"/>
    <property type="project" value="TreeGrafter"/>
</dbReference>
<dbReference type="Proteomes" id="UP001211907">
    <property type="component" value="Unassembled WGS sequence"/>
</dbReference>
<reference evidence="10" key="1">
    <citation type="submission" date="2020-05" db="EMBL/GenBank/DDBJ databases">
        <title>Phylogenomic resolution of chytrid fungi.</title>
        <authorList>
            <person name="Stajich J.E."/>
            <person name="Amses K."/>
            <person name="Simmons R."/>
            <person name="Seto K."/>
            <person name="Myers J."/>
            <person name="Bonds A."/>
            <person name="Quandt C.A."/>
            <person name="Barry K."/>
            <person name="Liu P."/>
            <person name="Grigoriev I."/>
            <person name="Longcore J.E."/>
            <person name="James T.Y."/>
        </authorList>
    </citation>
    <scope>NUCLEOTIDE SEQUENCE</scope>
    <source>
        <strain evidence="10">JEL0513</strain>
    </source>
</reference>
<dbReference type="InterPro" id="IPR001623">
    <property type="entry name" value="DnaJ_domain"/>
</dbReference>
<feature type="transmembrane region" description="Helical" evidence="8">
    <location>
        <begin position="124"/>
        <end position="150"/>
    </location>
</feature>
<dbReference type="EMBL" id="JADGJH010000825">
    <property type="protein sequence ID" value="KAJ3122256.1"/>
    <property type="molecule type" value="Genomic_DNA"/>
</dbReference>
<dbReference type="Pfam" id="PF00226">
    <property type="entry name" value="DnaJ"/>
    <property type="match status" value="1"/>
</dbReference>
<keyword evidence="5" id="KW-0802">TPR repeat</keyword>
<dbReference type="PROSITE" id="PS50076">
    <property type="entry name" value="DNAJ_2"/>
    <property type="match status" value="1"/>
</dbReference>
<comment type="subcellular location">
    <subcellularLocation>
        <location evidence="1">Membrane</location>
        <topology evidence="1">Multi-pass membrane protein</topology>
    </subcellularLocation>
</comment>
<keyword evidence="3 8" id="KW-1133">Transmembrane helix</keyword>
<dbReference type="InterPro" id="IPR011990">
    <property type="entry name" value="TPR-like_helical_dom_sf"/>
</dbReference>
<feature type="transmembrane region" description="Helical" evidence="8">
    <location>
        <begin position="190"/>
        <end position="212"/>
    </location>
</feature>
<feature type="transmembrane region" description="Helical" evidence="8">
    <location>
        <begin position="315"/>
        <end position="334"/>
    </location>
</feature>
<feature type="transmembrane region" description="Helical" evidence="8">
    <location>
        <begin position="156"/>
        <end position="178"/>
    </location>
</feature>
<dbReference type="SUPFAM" id="SSF48452">
    <property type="entry name" value="TPR-like"/>
    <property type="match status" value="2"/>
</dbReference>
<organism evidence="10 11">
    <name type="scientific">Physocladia obscura</name>
    <dbReference type="NCBI Taxonomy" id="109957"/>
    <lineage>
        <taxon>Eukaryota</taxon>
        <taxon>Fungi</taxon>
        <taxon>Fungi incertae sedis</taxon>
        <taxon>Chytridiomycota</taxon>
        <taxon>Chytridiomycota incertae sedis</taxon>
        <taxon>Chytridiomycetes</taxon>
        <taxon>Chytridiales</taxon>
        <taxon>Chytriomycetaceae</taxon>
        <taxon>Physocladia</taxon>
    </lineage>
</organism>
<dbReference type="CDD" id="cd06257">
    <property type="entry name" value="DnaJ"/>
    <property type="match status" value="1"/>
</dbReference>
<keyword evidence="11" id="KW-1185">Reference proteome</keyword>
<keyword evidence="4 8" id="KW-0472">Membrane</keyword>
<feature type="compositionally biased region" description="Polar residues" evidence="7">
    <location>
        <begin position="1"/>
        <end position="34"/>
    </location>
</feature>